<evidence type="ECO:0000313" key="1">
    <source>
        <dbReference type="EMBL" id="AKS42213.1"/>
    </source>
</evidence>
<dbReference type="OrthoDB" id="529208at2"/>
<dbReference type="STRING" id="1579979.WM2015_1846"/>
<dbReference type="KEGG" id="wma:WM2015_1846"/>
<protein>
    <submittedName>
        <fullName evidence="1">Methyltransferase type 11</fullName>
    </submittedName>
</protein>
<keyword evidence="1" id="KW-0808">Transferase</keyword>
<name>A0A0K0XX12_9GAMM</name>
<dbReference type="Gene3D" id="3.40.50.150">
    <property type="entry name" value="Vaccinia Virus protein VP39"/>
    <property type="match status" value="1"/>
</dbReference>
<dbReference type="Proteomes" id="UP000066624">
    <property type="component" value="Chromosome"/>
</dbReference>
<evidence type="ECO:0000313" key="2">
    <source>
        <dbReference type="Proteomes" id="UP000066624"/>
    </source>
</evidence>
<dbReference type="InterPro" id="IPR041698">
    <property type="entry name" value="Methyltransf_25"/>
</dbReference>
<organism evidence="1 2">
    <name type="scientific">Wenzhouxiangella marina</name>
    <dbReference type="NCBI Taxonomy" id="1579979"/>
    <lineage>
        <taxon>Bacteria</taxon>
        <taxon>Pseudomonadati</taxon>
        <taxon>Pseudomonadota</taxon>
        <taxon>Gammaproteobacteria</taxon>
        <taxon>Chromatiales</taxon>
        <taxon>Wenzhouxiangellaceae</taxon>
        <taxon>Wenzhouxiangella</taxon>
    </lineage>
</organism>
<dbReference type="GO" id="GO:0008168">
    <property type="term" value="F:methyltransferase activity"/>
    <property type="evidence" value="ECO:0007669"/>
    <property type="project" value="UniProtKB-KW"/>
</dbReference>
<dbReference type="CDD" id="cd02440">
    <property type="entry name" value="AdoMet_MTases"/>
    <property type="match status" value="1"/>
</dbReference>
<dbReference type="GO" id="GO:0032259">
    <property type="term" value="P:methylation"/>
    <property type="evidence" value="ECO:0007669"/>
    <property type="project" value="UniProtKB-KW"/>
</dbReference>
<keyword evidence="2" id="KW-1185">Reference proteome</keyword>
<dbReference type="AlphaFoldDB" id="A0A0K0XX12"/>
<dbReference type="RefSeq" id="WP_049725795.1">
    <property type="nucleotide sequence ID" value="NZ_CP012154.1"/>
</dbReference>
<dbReference type="PANTHER" id="PTHR43591:SF24">
    <property type="entry name" value="2-METHOXY-6-POLYPRENYL-1,4-BENZOQUINOL METHYLASE, MITOCHONDRIAL"/>
    <property type="match status" value="1"/>
</dbReference>
<dbReference type="InterPro" id="IPR029063">
    <property type="entry name" value="SAM-dependent_MTases_sf"/>
</dbReference>
<dbReference type="Pfam" id="PF13649">
    <property type="entry name" value="Methyltransf_25"/>
    <property type="match status" value="1"/>
</dbReference>
<dbReference type="PATRIC" id="fig|1579979.3.peg.1889"/>
<dbReference type="SUPFAM" id="SSF53335">
    <property type="entry name" value="S-adenosyl-L-methionine-dependent methyltransferases"/>
    <property type="match status" value="1"/>
</dbReference>
<sequence length="250" mass="28501">MDELELLVDLHRSGQRQGPGGSKETRRALEMTGLAQARGLRVADIGCGTGSASLLLAEWLDAEIVAVDLFPEFLAELNDRARTRGFSERIRTLEASMDALPFAADEFDLIWSEGAIYNMGFEAGHQAWRRFLKPGGMLVVSEITWLTAERPPALQAHWEREYPEIDTASAKVAQLERHGYRPEAYFVLPPDGWLTNYYEPLEASFEAFLERNAHSESARNIVEAERREIALYRRYRDFYSYGFYIASRID</sequence>
<dbReference type="EMBL" id="CP012154">
    <property type="protein sequence ID" value="AKS42213.1"/>
    <property type="molecule type" value="Genomic_DNA"/>
</dbReference>
<keyword evidence="1" id="KW-0489">Methyltransferase</keyword>
<accession>A0A0K0XX12</accession>
<proteinExistence type="predicted"/>
<dbReference type="PANTHER" id="PTHR43591">
    <property type="entry name" value="METHYLTRANSFERASE"/>
    <property type="match status" value="1"/>
</dbReference>
<gene>
    <name evidence="1" type="ORF">WM2015_1846</name>
</gene>
<reference evidence="1 2" key="1">
    <citation type="submission" date="2015-07" db="EMBL/GenBank/DDBJ databases">
        <authorList>
            <person name="Noorani M."/>
        </authorList>
    </citation>
    <scope>NUCLEOTIDE SEQUENCE [LARGE SCALE GENOMIC DNA]</scope>
    <source>
        <strain evidence="1 2">KCTC 42284</strain>
    </source>
</reference>